<sequence>MQTIHTDAAYKALSRRNSGKFEAQTSLDQSVHHSERRTPVKVNDQDETHKQLLQGQEGASKCAWSTFCNKFLKAENVDSLVNSGLVAMVPFLVICSAVSLITLSNKRIVFCYLCTSYKLYGDGDGDGDGDGECDVQWVVGK</sequence>
<feature type="region of interest" description="Disordered" evidence="1">
    <location>
        <begin position="24"/>
        <end position="47"/>
    </location>
</feature>
<feature type="transmembrane region" description="Helical" evidence="2">
    <location>
        <begin position="80"/>
        <end position="103"/>
    </location>
</feature>
<keyword evidence="2" id="KW-1133">Transmembrane helix</keyword>
<evidence type="ECO:0000256" key="2">
    <source>
        <dbReference type="SAM" id="Phobius"/>
    </source>
</evidence>
<comment type="caution">
    <text evidence="3">The sequence shown here is derived from an EMBL/GenBank/DDBJ whole genome shotgun (WGS) entry which is preliminary data.</text>
</comment>
<dbReference type="Proteomes" id="UP001472677">
    <property type="component" value="Unassembled WGS sequence"/>
</dbReference>
<feature type="compositionally biased region" description="Basic and acidic residues" evidence="1">
    <location>
        <begin position="30"/>
        <end position="47"/>
    </location>
</feature>
<reference evidence="3 4" key="1">
    <citation type="journal article" date="2024" name="G3 (Bethesda)">
        <title>Genome assembly of Hibiscus sabdariffa L. provides insights into metabolisms of medicinal natural products.</title>
        <authorList>
            <person name="Kim T."/>
        </authorList>
    </citation>
    <scope>NUCLEOTIDE SEQUENCE [LARGE SCALE GENOMIC DNA]</scope>
    <source>
        <strain evidence="3">TK-2024</strain>
        <tissue evidence="3">Old leaves</tissue>
    </source>
</reference>
<evidence type="ECO:0000313" key="3">
    <source>
        <dbReference type="EMBL" id="KAK8589534.1"/>
    </source>
</evidence>
<dbReference type="EMBL" id="JBBPBM010000004">
    <property type="protein sequence ID" value="KAK8589534.1"/>
    <property type="molecule type" value="Genomic_DNA"/>
</dbReference>
<proteinExistence type="predicted"/>
<evidence type="ECO:0000256" key="1">
    <source>
        <dbReference type="SAM" id="MobiDB-lite"/>
    </source>
</evidence>
<keyword evidence="4" id="KW-1185">Reference proteome</keyword>
<accession>A0ABR2FZ32</accession>
<keyword evidence="2" id="KW-0472">Membrane</keyword>
<name>A0ABR2FZ32_9ROSI</name>
<evidence type="ECO:0000313" key="4">
    <source>
        <dbReference type="Proteomes" id="UP001472677"/>
    </source>
</evidence>
<gene>
    <name evidence="3" type="ORF">V6N12_023928</name>
</gene>
<protein>
    <submittedName>
        <fullName evidence="3">Uncharacterized protein</fullName>
    </submittedName>
</protein>
<keyword evidence="2" id="KW-0812">Transmembrane</keyword>
<organism evidence="3 4">
    <name type="scientific">Hibiscus sabdariffa</name>
    <name type="common">roselle</name>
    <dbReference type="NCBI Taxonomy" id="183260"/>
    <lineage>
        <taxon>Eukaryota</taxon>
        <taxon>Viridiplantae</taxon>
        <taxon>Streptophyta</taxon>
        <taxon>Embryophyta</taxon>
        <taxon>Tracheophyta</taxon>
        <taxon>Spermatophyta</taxon>
        <taxon>Magnoliopsida</taxon>
        <taxon>eudicotyledons</taxon>
        <taxon>Gunneridae</taxon>
        <taxon>Pentapetalae</taxon>
        <taxon>rosids</taxon>
        <taxon>malvids</taxon>
        <taxon>Malvales</taxon>
        <taxon>Malvaceae</taxon>
        <taxon>Malvoideae</taxon>
        <taxon>Hibiscus</taxon>
    </lineage>
</organism>